<evidence type="ECO:0000256" key="3">
    <source>
        <dbReference type="ARBA" id="ARBA00022989"/>
    </source>
</evidence>
<reference evidence="7" key="1">
    <citation type="submission" date="2025-08" db="UniProtKB">
        <authorList>
            <consortium name="RefSeq"/>
        </authorList>
    </citation>
    <scope>IDENTIFICATION</scope>
</reference>
<evidence type="ECO:0000256" key="4">
    <source>
        <dbReference type="ARBA" id="ARBA00023136"/>
    </source>
</evidence>
<feature type="transmembrane region" description="Helical" evidence="5">
    <location>
        <begin position="136"/>
        <end position="159"/>
    </location>
</feature>
<keyword evidence="2 5" id="KW-0812">Transmembrane</keyword>
<gene>
    <name evidence="7" type="primary">LOC115212425</name>
</gene>
<keyword evidence="6" id="KW-1185">Reference proteome</keyword>
<dbReference type="KEGG" id="osn:115212425"/>
<name>A0A6P7SFF4_9MOLL</name>
<evidence type="ECO:0000256" key="2">
    <source>
        <dbReference type="ARBA" id="ARBA00022692"/>
    </source>
</evidence>
<feature type="transmembrane region" description="Helical" evidence="5">
    <location>
        <begin position="314"/>
        <end position="338"/>
    </location>
</feature>
<keyword evidence="3 5" id="KW-1133">Transmembrane helix</keyword>
<dbReference type="Proteomes" id="UP000515154">
    <property type="component" value="Linkage group LG5"/>
</dbReference>
<sequence>MAQSVKSSLPYVEGDTTNVSKQGRSYKIILDQCRLKGYEATKSSVKNLLWNLNLMYNARKMDYVESCGRSLIVILNLLLFLFSAIMVVVGCLVKYSSPVFNRYFTPIMASVQRLATEEPAEHSLGNINIADIINEAATVAIVLGTVLLIISVFGWCGACCKVRWMLAVYCGILTLLLATQITFLILLIVMRSKVDIALKEPLKETLKFKYQGITGKDTASISWNYIMNSLQCCGVYDFRDFNNSTSWDRFYHDPKSRKTYKLKIPIACCKLKGEYPNVQPPEDVSCALYPTRQTSNYHQGCYDKLWHTISTAEITMMAVLSLAAMSQMMLIFFSLYLIGKINKHERSEDS</sequence>
<comment type="subcellular location">
    <subcellularLocation>
        <location evidence="1">Membrane</location>
        <topology evidence="1">Multi-pass membrane protein</topology>
    </subcellularLocation>
</comment>
<proteinExistence type="predicted"/>
<dbReference type="GO" id="GO:0016020">
    <property type="term" value="C:membrane"/>
    <property type="evidence" value="ECO:0007669"/>
    <property type="project" value="UniProtKB-SubCell"/>
</dbReference>
<evidence type="ECO:0000313" key="6">
    <source>
        <dbReference type="Proteomes" id="UP000515154"/>
    </source>
</evidence>
<accession>A0A6P7SFF4</accession>
<dbReference type="InterPro" id="IPR008952">
    <property type="entry name" value="Tetraspanin_EC2_sf"/>
</dbReference>
<keyword evidence="4 5" id="KW-0472">Membrane</keyword>
<evidence type="ECO:0000256" key="5">
    <source>
        <dbReference type="SAM" id="Phobius"/>
    </source>
</evidence>
<dbReference type="InterPro" id="IPR018499">
    <property type="entry name" value="Tetraspanin/Peripherin"/>
</dbReference>
<dbReference type="PANTHER" id="PTHR19282">
    <property type="entry name" value="TETRASPANIN"/>
    <property type="match status" value="1"/>
</dbReference>
<dbReference type="SUPFAM" id="SSF48652">
    <property type="entry name" value="Tetraspanin"/>
    <property type="match status" value="1"/>
</dbReference>
<dbReference type="Gene3D" id="1.10.1450.10">
    <property type="entry name" value="Tetraspanin"/>
    <property type="match status" value="1"/>
</dbReference>
<dbReference type="RefSeq" id="XP_029637194.2">
    <property type="nucleotide sequence ID" value="XM_029781334.2"/>
</dbReference>
<evidence type="ECO:0000313" key="7">
    <source>
        <dbReference type="RefSeq" id="XP_029637194.2"/>
    </source>
</evidence>
<dbReference type="AlphaFoldDB" id="A0A6P7SFF4"/>
<protein>
    <submittedName>
        <fullName evidence="7">Tetraspanin-6-like isoform X1</fullName>
    </submittedName>
</protein>
<evidence type="ECO:0000256" key="1">
    <source>
        <dbReference type="ARBA" id="ARBA00004141"/>
    </source>
</evidence>
<feature type="transmembrane region" description="Helical" evidence="5">
    <location>
        <begin position="71"/>
        <end position="95"/>
    </location>
</feature>
<organism evidence="6 7">
    <name type="scientific">Octopus sinensis</name>
    <name type="common">East Asian common octopus</name>
    <dbReference type="NCBI Taxonomy" id="2607531"/>
    <lineage>
        <taxon>Eukaryota</taxon>
        <taxon>Metazoa</taxon>
        <taxon>Spiralia</taxon>
        <taxon>Lophotrochozoa</taxon>
        <taxon>Mollusca</taxon>
        <taxon>Cephalopoda</taxon>
        <taxon>Coleoidea</taxon>
        <taxon>Octopodiformes</taxon>
        <taxon>Octopoda</taxon>
        <taxon>Incirrata</taxon>
        <taxon>Octopodidae</taxon>
        <taxon>Octopus</taxon>
    </lineage>
</organism>
<feature type="transmembrane region" description="Helical" evidence="5">
    <location>
        <begin position="166"/>
        <end position="190"/>
    </location>
</feature>
<dbReference type="CDD" id="cd03156">
    <property type="entry name" value="uroplakin_I_like_LEL"/>
    <property type="match status" value="1"/>
</dbReference>
<dbReference type="Pfam" id="PF00335">
    <property type="entry name" value="Tetraspanin"/>
    <property type="match status" value="1"/>
</dbReference>